<comment type="catalytic activity">
    <reaction evidence="5">
        <text>alpha-D-glucose 1-phosphate + UTP + H(+) = UDP-alpha-D-glucose + diphosphate</text>
        <dbReference type="Rhea" id="RHEA:19889"/>
        <dbReference type="ChEBI" id="CHEBI:15378"/>
        <dbReference type="ChEBI" id="CHEBI:33019"/>
        <dbReference type="ChEBI" id="CHEBI:46398"/>
        <dbReference type="ChEBI" id="CHEBI:58601"/>
        <dbReference type="ChEBI" id="CHEBI:58885"/>
        <dbReference type="EC" id="2.7.7.9"/>
    </reaction>
</comment>
<dbReference type="PANTHER" id="PTHR43197:SF1">
    <property type="entry name" value="UTP--GLUCOSE-1-PHOSPHATE URIDYLYLTRANSFERASE"/>
    <property type="match status" value="1"/>
</dbReference>
<comment type="similarity">
    <text evidence="1">Belongs to the UDPGP type 2 family.</text>
</comment>
<evidence type="ECO:0000256" key="2">
    <source>
        <dbReference type="ARBA" id="ARBA00012415"/>
    </source>
</evidence>
<proteinExistence type="inferred from homology"/>
<dbReference type="GO" id="GO:0006011">
    <property type="term" value="P:UDP-alpha-D-glucose metabolic process"/>
    <property type="evidence" value="ECO:0007669"/>
    <property type="project" value="InterPro"/>
</dbReference>
<dbReference type="PANTHER" id="PTHR43197">
    <property type="entry name" value="UTP--GLUCOSE-1-PHOSPHATE URIDYLYLTRANSFERASE"/>
    <property type="match status" value="1"/>
</dbReference>
<evidence type="ECO:0000259" key="6">
    <source>
        <dbReference type="Pfam" id="PF00483"/>
    </source>
</evidence>
<dbReference type="Proteomes" id="UP000034911">
    <property type="component" value="Unassembled WGS sequence"/>
</dbReference>
<dbReference type="InterPro" id="IPR029044">
    <property type="entry name" value="Nucleotide-diphossugar_trans"/>
</dbReference>
<name>A0A0G1N010_9BACT</name>
<dbReference type="CDD" id="cd02541">
    <property type="entry name" value="UGPase_prokaryotic"/>
    <property type="match status" value="1"/>
</dbReference>
<evidence type="ECO:0000313" key="7">
    <source>
        <dbReference type="EMBL" id="KKU13677.1"/>
    </source>
</evidence>
<sequence>MTEKRRITKAIIPAAGLGTRFLPATKAMPKEMLPLIDKPIIQYVVEEAVAAGITDIIIITGYNKRSIEDHFDHSFELEARLKADDKIKQLREIQHIAEMANFVYVRQKGPYGNGTPVYCARHLIDKSEDFVVLWGDELIYAEPGRLSQMMKVYEKYGGGVISAVRIKNRADVSRYGIADVEKIKGEKSVFRIKSIVEKPDPKSAPSNLATHGAYILPGKIFPYLQELAPGRGGEIWLVDAIMQLMKSGYPMYAAEIQDGRYYDTGNKLEYIKAQVDFALRHPDLKKGIKNYLRLLKI</sequence>
<dbReference type="Pfam" id="PF00483">
    <property type="entry name" value="NTP_transferase"/>
    <property type="match status" value="1"/>
</dbReference>
<dbReference type="AlphaFoldDB" id="A0A0G1N010"/>
<reference evidence="7 8" key="1">
    <citation type="journal article" date="2015" name="Nature">
        <title>rRNA introns, odd ribosomes, and small enigmatic genomes across a large radiation of phyla.</title>
        <authorList>
            <person name="Brown C.T."/>
            <person name="Hug L.A."/>
            <person name="Thomas B.C."/>
            <person name="Sharon I."/>
            <person name="Castelle C.J."/>
            <person name="Singh A."/>
            <person name="Wilkins M.J."/>
            <person name="Williams K.H."/>
            <person name="Banfield J.F."/>
        </authorList>
    </citation>
    <scope>NUCLEOTIDE SEQUENCE [LARGE SCALE GENOMIC DNA]</scope>
</reference>
<dbReference type="Gene3D" id="3.90.550.10">
    <property type="entry name" value="Spore Coat Polysaccharide Biosynthesis Protein SpsA, Chain A"/>
    <property type="match status" value="1"/>
</dbReference>
<feature type="domain" description="Nucleotidyl transferase" evidence="6">
    <location>
        <begin position="9"/>
        <end position="276"/>
    </location>
</feature>
<comment type="caution">
    <text evidence="7">The sequence shown here is derived from an EMBL/GenBank/DDBJ whole genome shotgun (WGS) entry which is preliminary data.</text>
</comment>
<dbReference type="InterPro" id="IPR005771">
    <property type="entry name" value="GalU_uridylyltTrfase_bac/arc"/>
</dbReference>
<dbReference type="GO" id="GO:0003983">
    <property type="term" value="F:UTP:glucose-1-phosphate uridylyltransferase activity"/>
    <property type="evidence" value="ECO:0007669"/>
    <property type="project" value="UniProtKB-EC"/>
</dbReference>
<keyword evidence="3 7" id="KW-0808">Transferase</keyword>
<evidence type="ECO:0000256" key="5">
    <source>
        <dbReference type="ARBA" id="ARBA00048128"/>
    </source>
</evidence>
<keyword evidence="4" id="KW-0548">Nucleotidyltransferase</keyword>
<dbReference type="STRING" id="1619050.UX20_C0016G0025"/>
<gene>
    <name evidence="7" type="ORF">UX20_C0016G0025</name>
</gene>
<evidence type="ECO:0000256" key="3">
    <source>
        <dbReference type="ARBA" id="ARBA00022679"/>
    </source>
</evidence>
<accession>A0A0G1N010</accession>
<evidence type="ECO:0000313" key="8">
    <source>
        <dbReference type="Proteomes" id="UP000034911"/>
    </source>
</evidence>
<dbReference type="InterPro" id="IPR005835">
    <property type="entry name" value="NTP_transferase_dom"/>
</dbReference>
<protein>
    <recommendedName>
        <fullName evidence="2">UTP--glucose-1-phosphate uridylyltransferase</fullName>
        <ecNumber evidence="2">2.7.7.9</ecNumber>
    </recommendedName>
</protein>
<evidence type="ECO:0000256" key="1">
    <source>
        <dbReference type="ARBA" id="ARBA00006890"/>
    </source>
</evidence>
<dbReference type="EC" id="2.7.7.9" evidence="2"/>
<dbReference type="EMBL" id="LCLH01000016">
    <property type="protein sequence ID" value="KKU13677.1"/>
    <property type="molecule type" value="Genomic_DNA"/>
</dbReference>
<dbReference type="SUPFAM" id="SSF53448">
    <property type="entry name" value="Nucleotide-diphospho-sugar transferases"/>
    <property type="match status" value="1"/>
</dbReference>
<organism evidence="7 8">
    <name type="scientific">Candidatus Magasanikbacteria bacterium GW2011_GWC2_45_8</name>
    <dbReference type="NCBI Taxonomy" id="1619050"/>
    <lineage>
        <taxon>Bacteria</taxon>
        <taxon>Candidatus Magasanikiibacteriota</taxon>
    </lineage>
</organism>
<evidence type="ECO:0000256" key="4">
    <source>
        <dbReference type="ARBA" id="ARBA00022695"/>
    </source>
</evidence>
<dbReference type="PATRIC" id="fig|1619050.3.peg.357"/>